<evidence type="ECO:0000313" key="2">
    <source>
        <dbReference type="EMBL" id="MEQ2558692.1"/>
    </source>
</evidence>
<reference evidence="2 3" key="1">
    <citation type="submission" date="2024-03" db="EMBL/GenBank/DDBJ databases">
        <title>Human intestinal bacterial collection.</title>
        <authorList>
            <person name="Pauvert C."/>
            <person name="Hitch T.C.A."/>
            <person name="Clavel T."/>
        </authorList>
    </citation>
    <scope>NUCLEOTIDE SEQUENCE [LARGE SCALE GENOMIC DNA]</scope>
    <source>
        <strain evidence="2 3">CLA-AA-H185</strain>
    </source>
</reference>
<keyword evidence="3" id="KW-1185">Reference proteome</keyword>
<dbReference type="InterPro" id="IPR000835">
    <property type="entry name" value="HTH_MarR-typ"/>
</dbReference>
<protein>
    <submittedName>
        <fullName evidence="2">MarR family transcriptional regulator</fullName>
    </submittedName>
</protein>
<dbReference type="PANTHER" id="PTHR33164:SF43">
    <property type="entry name" value="HTH-TYPE TRANSCRIPTIONAL REPRESSOR YETL"/>
    <property type="match status" value="1"/>
</dbReference>
<evidence type="ECO:0000259" key="1">
    <source>
        <dbReference type="SMART" id="SM00347"/>
    </source>
</evidence>
<gene>
    <name evidence="2" type="ORF">WMO43_12600</name>
</gene>
<dbReference type="SUPFAM" id="SSF46785">
    <property type="entry name" value="Winged helix' DNA-binding domain"/>
    <property type="match status" value="1"/>
</dbReference>
<proteinExistence type="predicted"/>
<dbReference type="PANTHER" id="PTHR33164">
    <property type="entry name" value="TRANSCRIPTIONAL REGULATOR, MARR FAMILY"/>
    <property type="match status" value="1"/>
</dbReference>
<sequence length="169" mass="19869">MYLEWMGKNRAFVEKFIRYANTYAAVYKKEALYGTDIPISFEQVQVLEYLLENEQLNQNMSMIASRLGITPSNFTRIVNKLSGKNLLEKYYVEGNRKNIVIRVTDFGKEQYSSYSKWIYENSFSKLFVRMEKVPEEILWELAQGFEEALWLQEKSSTEGKLIPVGETKK</sequence>
<evidence type="ECO:0000313" key="3">
    <source>
        <dbReference type="Proteomes" id="UP001454489"/>
    </source>
</evidence>
<dbReference type="EMBL" id="JBBMEX010000015">
    <property type="protein sequence ID" value="MEQ2558692.1"/>
    <property type="molecule type" value="Genomic_DNA"/>
</dbReference>
<name>A0ABV1HH81_9FIRM</name>
<feature type="domain" description="HTH marR-type" evidence="1">
    <location>
        <begin position="32"/>
        <end position="137"/>
    </location>
</feature>
<dbReference type="InterPro" id="IPR036388">
    <property type="entry name" value="WH-like_DNA-bd_sf"/>
</dbReference>
<organism evidence="2 3">
    <name type="scientific">Maccoyibacter intestinihominis</name>
    <dbReference type="NCBI Taxonomy" id="3133499"/>
    <lineage>
        <taxon>Bacteria</taxon>
        <taxon>Bacillati</taxon>
        <taxon>Bacillota</taxon>
        <taxon>Clostridia</taxon>
        <taxon>Lachnospirales</taxon>
        <taxon>Lachnospiraceae</taxon>
        <taxon>Maccoyibacter</taxon>
    </lineage>
</organism>
<dbReference type="InterPro" id="IPR036390">
    <property type="entry name" value="WH_DNA-bd_sf"/>
</dbReference>
<dbReference type="Proteomes" id="UP001454489">
    <property type="component" value="Unassembled WGS sequence"/>
</dbReference>
<dbReference type="InterPro" id="IPR039422">
    <property type="entry name" value="MarR/SlyA-like"/>
</dbReference>
<dbReference type="RefSeq" id="WP_353531445.1">
    <property type="nucleotide sequence ID" value="NZ_JBBMEX010000015.1"/>
</dbReference>
<comment type="caution">
    <text evidence="2">The sequence shown here is derived from an EMBL/GenBank/DDBJ whole genome shotgun (WGS) entry which is preliminary data.</text>
</comment>
<dbReference type="Pfam" id="PF12802">
    <property type="entry name" value="MarR_2"/>
    <property type="match status" value="1"/>
</dbReference>
<accession>A0ABV1HH81</accession>
<dbReference type="SMART" id="SM00347">
    <property type="entry name" value="HTH_MARR"/>
    <property type="match status" value="1"/>
</dbReference>
<dbReference type="Gene3D" id="1.10.10.10">
    <property type="entry name" value="Winged helix-like DNA-binding domain superfamily/Winged helix DNA-binding domain"/>
    <property type="match status" value="1"/>
</dbReference>